<evidence type="ECO:0000313" key="2">
    <source>
        <dbReference type="EMBL" id="SUZ83383.1"/>
    </source>
</evidence>
<accession>A0A381R159</accession>
<feature type="domain" description="PSP1 C-terminal" evidence="1">
    <location>
        <begin position="62"/>
        <end position="147"/>
    </location>
</feature>
<organism evidence="2">
    <name type="scientific">marine metagenome</name>
    <dbReference type="NCBI Taxonomy" id="408172"/>
    <lineage>
        <taxon>unclassified sequences</taxon>
        <taxon>metagenomes</taxon>
        <taxon>ecological metagenomes</taxon>
    </lineage>
</organism>
<gene>
    <name evidence="2" type="ORF">METZ01_LOCUS36237</name>
</gene>
<name>A0A381R159_9ZZZZ</name>
<reference evidence="2" key="1">
    <citation type="submission" date="2018-05" db="EMBL/GenBank/DDBJ databases">
        <authorList>
            <person name="Lanie J.A."/>
            <person name="Ng W.-L."/>
            <person name="Kazmierczak K.M."/>
            <person name="Andrzejewski T.M."/>
            <person name="Davidsen T.M."/>
            <person name="Wayne K.J."/>
            <person name="Tettelin H."/>
            <person name="Glass J.I."/>
            <person name="Rusch D."/>
            <person name="Podicherti R."/>
            <person name="Tsui H.-C.T."/>
            <person name="Winkler M.E."/>
        </authorList>
    </citation>
    <scope>NUCLEOTIDE SEQUENCE</scope>
</reference>
<protein>
    <recommendedName>
        <fullName evidence="1">PSP1 C-terminal domain-containing protein</fullName>
    </recommendedName>
</protein>
<evidence type="ECO:0000259" key="1">
    <source>
        <dbReference type="PROSITE" id="PS51411"/>
    </source>
</evidence>
<dbReference type="Pfam" id="PF04468">
    <property type="entry name" value="PSP1"/>
    <property type="match status" value="1"/>
</dbReference>
<dbReference type="EMBL" id="UINC01001549">
    <property type="protein sequence ID" value="SUZ83383.1"/>
    <property type="molecule type" value="Genomic_DNA"/>
</dbReference>
<dbReference type="GO" id="GO:0005737">
    <property type="term" value="C:cytoplasm"/>
    <property type="evidence" value="ECO:0007669"/>
    <property type="project" value="TreeGrafter"/>
</dbReference>
<dbReference type="PROSITE" id="PS51411">
    <property type="entry name" value="PSP1_C"/>
    <property type="match status" value="1"/>
</dbReference>
<dbReference type="NCBIfam" id="NF041131">
    <property type="entry name" value="RicT_YaaT_fam"/>
    <property type="match status" value="1"/>
</dbReference>
<dbReference type="PANTHER" id="PTHR43830:SF3">
    <property type="entry name" value="PROTEIN PSP1"/>
    <property type="match status" value="1"/>
</dbReference>
<dbReference type="AlphaFoldDB" id="A0A381R159"/>
<dbReference type="InterPro" id="IPR007557">
    <property type="entry name" value="PSP1_C"/>
</dbReference>
<sequence>MTQVVGVRWRTADPISFADAGDYELHRNNYVVLTTQKGQEFGWVVKEPRNLVMSQPDGEVLLTVLRKGTASDFGRWQQIREMEEDAFRLSRAKVRELHLAMKIAETHYTFDRSRIIVTYSAEGRVDFRPLLRELGTVLRSRVEMKQVGDRNVAKLAGGIGKCGRVLCCTSWMTKFDSIGIRMAKEQALPISADGLSGACGRLRCCLRFEYEQYREINRSLPRIGEEIDTPNGLATVIVGHRLKETVSVRYSDDEVLEWSLVDVTRN</sequence>
<dbReference type="PANTHER" id="PTHR43830">
    <property type="entry name" value="PROTEIN PSP1"/>
    <property type="match status" value="1"/>
</dbReference>
<dbReference type="InterPro" id="IPR047767">
    <property type="entry name" value="PSP1-like"/>
</dbReference>
<proteinExistence type="predicted"/>